<gene>
    <name evidence="4" type="ORF">H9Q13_12540</name>
</gene>
<keyword evidence="1" id="KW-0812">Transmembrane</keyword>
<feature type="chain" id="PRO_5047054947" evidence="2">
    <location>
        <begin position="23"/>
        <end position="274"/>
    </location>
</feature>
<feature type="transmembrane region" description="Helical" evidence="1">
    <location>
        <begin position="197"/>
        <end position="214"/>
    </location>
</feature>
<dbReference type="Pfam" id="PF01569">
    <property type="entry name" value="PAP2"/>
    <property type="match status" value="1"/>
</dbReference>
<dbReference type="SMART" id="SM00014">
    <property type="entry name" value="acidPPc"/>
    <property type="match status" value="1"/>
</dbReference>
<dbReference type="EMBL" id="JACXAJ010000006">
    <property type="protein sequence ID" value="MBD1397997.1"/>
    <property type="molecule type" value="Genomic_DNA"/>
</dbReference>
<keyword evidence="1" id="KW-0472">Membrane</keyword>
<evidence type="ECO:0000313" key="5">
    <source>
        <dbReference type="Proteomes" id="UP000625551"/>
    </source>
</evidence>
<dbReference type="InterPro" id="IPR036938">
    <property type="entry name" value="PAP2/HPO_sf"/>
</dbReference>
<feature type="signal peptide" evidence="2">
    <location>
        <begin position="1"/>
        <end position="22"/>
    </location>
</feature>
<feature type="transmembrane region" description="Helical" evidence="1">
    <location>
        <begin position="161"/>
        <end position="185"/>
    </location>
</feature>
<keyword evidence="2" id="KW-0732">Signal</keyword>
<proteinExistence type="predicted"/>
<keyword evidence="5" id="KW-1185">Reference proteome</keyword>
<dbReference type="InterPro" id="IPR000326">
    <property type="entry name" value="PAP2/HPO"/>
</dbReference>
<organism evidence="4 5">
    <name type="scientific">Pontibacter aquaedesilientis</name>
    <dbReference type="NCBI Taxonomy" id="2766980"/>
    <lineage>
        <taxon>Bacteria</taxon>
        <taxon>Pseudomonadati</taxon>
        <taxon>Bacteroidota</taxon>
        <taxon>Cytophagia</taxon>
        <taxon>Cytophagales</taxon>
        <taxon>Hymenobacteraceae</taxon>
        <taxon>Pontibacter</taxon>
    </lineage>
</organism>
<sequence>MKGSLLSLSFVLYLGLSITCQAQSVFPYKTDWVKDGAITAGGIGLTVVGSTILLNKDRLTEADLQIIRIADVNRFDRFAAGNYSASAEQASDFPFYGSFVAPLFLLLDDDVRLQAPQVYLLYAQAMSITGGLFSMTAGLTERKRPNVYATDAPLEARLHKYATNSFFAGHTAATATATFFAAKVFHDFNPDSPARHFVWAAAAITPATVGYLRLRAGKHFLTDNIIGYTLGASVGILVPQLHKKSNRTGLSIHPTLIPTDIGPAFQAVNLNYTF</sequence>
<evidence type="ECO:0000313" key="4">
    <source>
        <dbReference type="EMBL" id="MBD1397997.1"/>
    </source>
</evidence>
<dbReference type="RefSeq" id="WP_191184152.1">
    <property type="nucleotide sequence ID" value="NZ_JACXAJ010000006.1"/>
</dbReference>
<name>A0ABR7XI86_9BACT</name>
<reference evidence="4 5" key="1">
    <citation type="submission" date="2020-09" db="EMBL/GenBank/DDBJ databases">
        <title>Genome sequencing and assembly of Pontibacter sp.</title>
        <authorList>
            <person name="Chhetri G."/>
        </authorList>
    </citation>
    <scope>NUCLEOTIDE SEQUENCE [LARGE SCALE GENOMIC DNA]</scope>
    <source>
        <strain evidence="4 5">JH31</strain>
    </source>
</reference>
<evidence type="ECO:0000259" key="3">
    <source>
        <dbReference type="SMART" id="SM00014"/>
    </source>
</evidence>
<dbReference type="SUPFAM" id="SSF48317">
    <property type="entry name" value="Acid phosphatase/Vanadium-dependent haloperoxidase"/>
    <property type="match status" value="1"/>
</dbReference>
<dbReference type="CDD" id="cd01610">
    <property type="entry name" value="PAP2_like"/>
    <property type="match status" value="1"/>
</dbReference>
<evidence type="ECO:0000256" key="2">
    <source>
        <dbReference type="SAM" id="SignalP"/>
    </source>
</evidence>
<protein>
    <submittedName>
        <fullName evidence="4">Phosphatase PAP2 family protein</fullName>
    </submittedName>
</protein>
<keyword evidence="1" id="KW-1133">Transmembrane helix</keyword>
<dbReference type="Gene3D" id="1.20.144.10">
    <property type="entry name" value="Phosphatidic acid phosphatase type 2/haloperoxidase"/>
    <property type="match status" value="1"/>
</dbReference>
<comment type="caution">
    <text evidence="4">The sequence shown here is derived from an EMBL/GenBank/DDBJ whole genome shotgun (WGS) entry which is preliminary data.</text>
</comment>
<evidence type="ECO:0000256" key="1">
    <source>
        <dbReference type="SAM" id="Phobius"/>
    </source>
</evidence>
<feature type="domain" description="Phosphatidic acid phosphatase type 2/haloperoxidase" evidence="3">
    <location>
        <begin position="117"/>
        <end position="239"/>
    </location>
</feature>
<dbReference type="Proteomes" id="UP000625551">
    <property type="component" value="Unassembled WGS sequence"/>
</dbReference>
<accession>A0ABR7XI86</accession>